<dbReference type="NCBIfam" id="NF000848">
    <property type="entry name" value="PRK00074.1"/>
    <property type="match status" value="1"/>
</dbReference>
<dbReference type="InterPro" id="IPR022310">
    <property type="entry name" value="NAD/GMP_synthase"/>
</dbReference>
<dbReference type="Gene3D" id="3.30.300.10">
    <property type="match status" value="1"/>
</dbReference>
<dbReference type="GO" id="GO:0005524">
    <property type="term" value="F:ATP binding"/>
    <property type="evidence" value="ECO:0007669"/>
    <property type="project" value="UniProtKB-UniRule"/>
</dbReference>
<dbReference type="CDD" id="cd01997">
    <property type="entry name" value="GMP_synthase_C"/>
    <property type="match status" value="1"/>
</dbReference>
<reference evidence="12 13" key="1">
    <citation type="journal article" date="2016" name="Nat. Commun.">
        <title>Thousands of microbial genomes shed light on interconnected biogeochemical processes in an aquifer system.</title>
        <authorList>
            <person name="Anantharaman K."/>
            <person name="Brown C.T."/>
            <person name="Hug L.A."/>
            <person name="Sharon I."/>
            <person name="Castelle C.J."/>
            <person name="Probst A.J."/>
            <person name="Thomas B.C."/>
            <person name="Singh A."/>
            <person name="Wilkins M.J."/>
            <person name="Karaoz U."/>
            <person name="Brodie E.L."/>
            <person name="Williams K.H."/>
            <person name="Hubbard S.S."/>
            <person name="Banfield J.F."/>
        </authorList>
    </citation>
    <scope>NUCLEOTIDE SEQUENCE [LARGE SCALE GENOMIC DNA]</scope>
</reference>
<dbReference type="UniPathway" id="UPA00189">
    <property type="reaction ID" value="UER00296"/>
</dbReference>
<dbReference type="PROSITE" id="PS51553">
    <property type="entry name" value="GMPS_ATP_PPASE"/>
    <property type="match status" value="1"/>
</dbReference>
<protein>
    <recommendedName>
        <fullName evidence="3">GMP synthase (glutamine-hydrolyzing)</fullName>
        <ecNumber evidence="3">6.3.5.2</ecNumber>
    </recommendedName>
</protein>
<dbReference type="InterPro" id="IPR014729">
    <property type="entry name" value="Rossmann-like_a/b/a_fold"/>
</dbReference>
<dbReference type="PROSITE" id="PS51273">
    <property type="entry name" value="GATASE_TYPE_1"/>
    <property type="match status" value="1"/>
</dbReference>
<evidence type="ECO:0000256" key="4">
    <source>
        <dbReference type="ARBA" id="ARBA00022598"/>
    </source>
</evidence>
<keyword evidence="5 10" id="KW-0547">Nucleotide-binding</keyword>
<evidence type="ECO:0000313" key="12">
    <source>
        <dbReference type="EMBL" id="OGI64434.1"/>
    </source>
</evidence>
<dbReference type="GO" id="GO:0003921">
    <property type="term" value="F:GMP synthase activity"/>
    <property type="evidence" value="ECO:0007669"/>
    <property type="project" value="InterPro"/>
</dbReference>
<evidence type="ECO:0000256" key="1">
    <source>
        <dbReference type="ARBA" id="ARBA00002332"/>
    </source>
</evidence>
<dbReference type="InterPro" id="IPR017926">
    <property type="entry name" value="GATASE"/>
</dbReference>
<dbReference type="EC" id="6.3.5.2" evidence="3"/>
<dbReference type="Gene3D" id="3.40.50.880">
    <property type="match status" value="1"/>
</dbReference>
<evidence type="ECO:0000256" key="8">
    <source>
        <dbReference type="ARBA" id="ARBA00022840"/>
    </source>
</evidence>
<keyword evidence="8 10" id="KW-0067">ATP-binding</keyword>
<dbReference type="SUPFAM" id="SSF52317">
    <property type="entry name" value="Class I glutamine amidotransferase-like"/>
    <property type="match status" value="1"/>
</dbReference>
<dbReference type="Gene3D" id="3.40.50.620">
    <property type="entry name" value="HUPs"/>
    <property type="match status" value="1"/>
</dbReference>
<feature type="binding site" evidence="10">
    <location>
        <begin position="224"/>
        <end position="230"/>
    </location>
    <ligand>
        <name>ATP</name>
        <dbReference type="ChEBI" id="CHEBI:30616"/>
    </ligand>
</feature>
<comment type="function">
    <text evidence="1">Catalyzes the synthesis of GMP from XMP.</text>
</comment>
<evidence type="ECO:0000256" key="9">
    <source>
        <dbReference type="ARBA" id="ARBA00022962"/>
    </source>
</evidence>
<dbReference type="EMBL" id="MFTO01000001">
    <property type="protein sequence ID" value="OGI64434.1"/>
    <property type="molecule type" value="Genomic_DNA"/>
</dbReference>
<dbReference type="SUPFAM" id="SSF54810">
    <property type="entry name" value="GMP synthetase C-terminal dimerisation domain"/>
    <property type="match status" value="1"/>
</dbReference>
<dbReference type="InterPro" id="IPR004739">
    <property type="entry name" value="GMP_synth_GATase"/>
</dbReference>
<keyword evidence="6 10" id="KW-0332">GMP biosynthesis</keyword>
<dbReference type="PANTHER" id="PTHR11922">
    <property type="entry name" value="GMP SYNTHASE-RELATED"/>
    <property type="match status" value="1"/>
</dbReference>
<evidence type="ECO:0000256" key="6">
    <source>
        <dbReference type="ARBA" id="ARBA00022749"/>
    </source>
</evidence>
<dbReference type="SUPFAM" id="SSF52402">
    <property type="entry name" value="Adenine nucleotide alpha hydrolases-like"/>
    <property type="match status" value="1"/>
</dbReference>
<dbReference type="Proteomes" id="UP000178985">
    <property type="component" value="Unassembled WGS sequence"/>
</dbReference>
<evidence type="ECO:0000259" key="11">
    <source>
        <dbReference type="PROSITE" id="PS51553"/>
    </source>
</evidence>
<dbReference type="NCBIfam" id="TIGR00888">
    <property type="entry name" value="guaA_Nterm"/>
    <property type="match status" value="1"/>
</dbReference>
<dbReference type="Pfam" id="PF02540">
    <property type="entry name" value="NAD_synthase"/>
    <property type="match status" value="1"/>
</dbReference>
<dbReference type="AlphaFoldDB" id="A0A1F6V4R4"/>
<accession>A0A1F6V4R4</accession>
<comment type="pathway">
    <text evidence="2">Purine metabolism; GMP biosynthesis; GMP from XMP (L-Gln route): step 1/1.</text>
</comment>
<dbReference type="CDD" id="cd01742">
    <property type="entry name" value="GATase1_GMP_Synthase"/>
    <property type="match status" value="1"/>
</dbReference>
<keyword evidence="4" id="KW-0436">Ligase</keyword>
<keyword evidence="7 10" id="KW-0658">Purine biosynthesis</keyword>
<dbReference type="Pfam" id="PF00117">
    <property type="entry name" value="GATase"/>
    <property type="match status" value="1"/>
</dbReference>
<sequence>MDGIQILIVDYGSQYTLVIGRTLRELGVRSIILPSEKAEIWLKENNPKSVILSGSNWSVYSENAPKLPASLDTSGAKYVVLGICYGMQLLAYTLGGNVDRPLGHREYGPAKVKLKTSHPLFIGVAKETEVWASHGDTVTKIPEGFESIAISEGIAGMTDKNNRVLGVQFHPEVTDTKEGKKILQNFINLAHCVKDWDPKDLIVEMEEEVKRIVGEKNKVVLGVSGGVDSTVLAGILAPALGERLVCLAIDTGGLREGEMEELKKNVTSAGVKKISIVDAKADFLENIGKTIDAEEKREKFREVYKKVFEAEILKHKAKFIAQGTLATDIIESGQVGESAMIKTHHNVGLGFEVDDLHPLRHLFKYEVRELGKTLGLPESVYNRAPFPGPGLYLRVVGTPVDAEKMALVREADAKVREILVRHNLDKQISQLIVAMLGINSVGVKGDERVYGHSLAVRAVQTVDFMTAKGYHFPPEVADEITSALIKHKDIVRVFFDMTPKPPATTEFE</sequence>
<name>A0A1F6V4R4_9BACT</name>
<comment type="caution">
    <text evidence="12">The sequence shown here is derived from an EMBL/GenBank/DDBJ whole genome shotgun (WGS) entry which is preliminary data.</text>
</comment>
<evidence type="ECO:0000313" key="13">
    <source>
        <dbReference type="Proteomes" id="UP000178985"/>
    </source>
</evidence>
<evidence type="ECO:0000256" key="7">
    <source>
        <dbReference type="ARBA" id="ARBA00022755"/>
    </source>
</evidence>
<feature type="domain" description="GMPS ATP-PPase" evidence="11">
    <location>
        <begin position="196"/>
        <end position="383"/>
    </location>
</feature>
<keyword evidence="9" id="KW-0315">Glutamine amidotransferase</keyword>
<evidence type="ECO:0000256" key="5">
    <source>
        <dbReference type="ARBA" id="ARBA00022741"/>
    </source>
</evidence>
<dbReference type="PANTHER" id="PTHR11922:SF2">
    <property type="entry name" value="GMP SYNTHASE [GLUTAMINE-HYDROLYZING]"/>
    <property type="match status" value="1"/>
</dbReference>
<dbReference type="InterPro" id="IPR001674">
    <property type="entry name" value="GMP_synth_C"/>
</dbReference>
<evidence type="ECO:0000256" key="2">
    <source>
        <dbReference type="ARBA" id="ARBA00005153"/>
    </source>
</evidence>
<evidence type="ECO:0000256" key="3">
    <source>
        <dbReference type="ARBA" id="ARBA00012746"/>
    </source>
</evidence>
<gene>
    <name evidence="12" type="ORF">A2733_01350</name>
</gene>
<organism evidence="12 13">
    <name type="scientific">Candidatus Nomurabacteria bacterium RIFCSPHIGHO2_01_FULL_40_20</name>
    <dbReference type="NCBI Taxonomy" id="1801738"/>
    <lineage>
        <taxon>Bacteria</taxon>
        <taxon>Candidatus Nomuraibacteriota</taxon>
    </lineage>
</organism>
<dbReference type="Pfam" id="PF00958">
    <property type="entry name" value="GMP_synt_C"/>
    <property type="match status" value="1"/>
</dbReference>
<evidence type="ECO:0000256" key="10">
    <source>
        <dbReference type="PROSITE-ProRule" id="PRU00886"/>
    </source>
</evidence>
<dbReference type="InterPro" id="IPR029062">
    <property type="entry name" value="Class_I_gatase-like"/>
</dbReference>
<dbReference type="InterPro" id="IPR025777">
    <property type="entry name" value="GMPS_ATP_PPase_dom"/>
</dbReference>
<proteinExistence type="predicted"/>
<dbReference type="GO" id="GO:0005829">
    <property type="term" value="C:cytosol"/>
    <property type="evidence" value="ECO:0007669"/>
    <property type="project" value="TreeGrafter"/>
</dbReference>